<evidence type="ECO:0000256" key="9">
    <source>
        <dbReference type="RuleBase" id="RU000519"/>
    </source>
</evidence>
<dbReference type="Gene3D" id="3.10.290.60">
    <property type="entry name" value="Ubiquitin-activating enzyme E1, UFD domain"/>
    <property type="match status" value="1"/>
</dbReference>
<dbReference type="InterPro" id="IPR000011">
    <property type="entry name" value="UBQ/SUMO-activ_enz_E1-like"/>
</dbReference>
<feature type="domain" description="Ubiquitin-activating enzyme E1 C-terminal" evidence="10">
    <location>
        <begin position="879"/>
        <end position="1009"/>
    </location>
</feature>
<dbReference type="PRINTS" id="PR01849">
    <property type="entry name" value="UBIQUITINACT"/>
</dbReference>
<dbReference type="HOGENOM" id="CLU_002556_0_1_1"/>
<dbReference type="InterPro" id="IPR018075">
    <property type="entry name" value="UBQ-activ_enz_E1"/>
</dbReference>
<evidence type="ECO:0000259" key="10">
    <source>
        <dbReference type="SMART" id="SM00985"/>
    </source>
</evidence>
<dbReference type="GO" id="GO:0005524">
    <property type="term" value="F:ATP binding"/>
    <property type="evidence" value="ECO:0007669"/>
    <property type="project" value="UniProtKB-KW"/>
</dbReference>
<comment type="similarity">
    <text evidence="2 9">Belongs to the ubiquitin-activating E1 family.</text>
</comment>
<dbReference type="SUPFAM" id="SSF69572">
    <property type="entry name" value="Activating enzymes of the ubiquitin-like proteins"/>
    <property type="match status" value="2"/>
</dbReference>
<dbReference type="InterPro" id="IPR035985">
    <property type="entry name" value="Ubiquitin-activating_enz"/>
</dbReference>
<dbReference type="OMA" id="FVSPMQT"/>
<evidence type="ECO:0000256" key="2">
    <source>
        <dbReference type="ARBA" id="ARBA00005673"/>
    </source>
</evidence>
<dbReference type="PROSITE" id="PS00865">
    <property type="entry name" value="UBIQUITIN_ACTIVAT_2"/>
    <property type="match status" value="1"/>
</dbReference>
<dbReference type="FunFam" id="3.10.290.60:FF:000005">
    <property type="entry name" value="Ubiquitin-like modifier-activating enzyme 7"/>
    <property type="match status" value="1"/>
</dbReference>
<evidence type="ECO:0000256" key="4">
    <source>
        <dbReference type="ARBA" id="ARBA00022741"/>
    </source>
</evidence>
<dbReference type="GO" id="GO:0019941">
    <property type="term" value="P:modification-dependent protein catabolic process"/>
    <property type="evidence" value="ECO:0007669"/>
    <property type="project" value="Ensembl"/>
</dbReference>
<dbReference type="InterPro" id="IPR038252">
    <property type="entry name" value="UBA_E1_C_sf"/>
</dbReference>
<dbReference type="Pfam" id="PF10585">
    <property type="entry name" value="UBA_E1_SCCH"/>
    <property type="match status" value="1"/>
</dbReference>
<dbReference type="eggNOG" id="KOG2012">
    <property type="taxonomic scope" value="Eukaryota"/>
</dbReference>
<keyword evidence="5 9" id="KW-0833">Ubl conjugation pathway</keyword>
<dbReference type="CDD" id="cd01491">
    <property type="entry name" value="Ube1_repeat1"/>
    <property type="match status" value="1"/>
</dbReference>
<dbReference type="Gene3D" id="3.40.50.720">
    <property type="entry name" value="NAD(P)-binding Rossmann-like Domain"/>
    <property type="match status" value="1"/>
</dbReference>
<evidence type="ECO:0000256" key="5">
    <source>
        <dbReference type="ARBA" id="ARBA00022786"/>
    </source>
</evidence>
<dbReference type="Gene3D" id="3.50.50.80">
    <property type="entry name" value="Ubiquitin-activating enzyme E1, inactive adenylation domain, subdomain 1"/>
    <property type="match status" value="1"/>
</dbReference>
<dbReference type="InterPro" id="IPR045886">
    <property type="entry name" value="ThiF/MoeB/HesA"/>
</dbReference>
<dbReference type="FunFam" id="2.40.30.180:FF:000001">
    <property type="entry name" value="ubiquitin-like modifier-activating enzyme 1"/>
    <property type="match status" value="1"/>
</dbReference>
<evidence type="ECO:0000256" key="6">
    <source>
        <dbReference type="ARBA" id="ARBA00022840"/>
    </source>
</evidence>
<protein>
    <recommendedName>
        <fullName evidence="7">Ubiquitin-activating enzyme E1</fullName>
    </recommendedName>
</protein>
<reference evidence="11" key="3">
    <citation type="submission" date="2025-09" db="UniProtKB">
        <authorList>
            <consortium name="Ensembl"/>
        </authorList>
    </citation>
    <scope>IDENTIFICATION</scope>
    <source>
        <strain evidence="11">Glennie</strain>
    </source>
</reference>
<organism evidence="11 12">
    <name type="scientific">Ornithorhynchus anatinus</name>
    <name type="common">Duckbill platypus</name>
    <dbReference type="NCBI Taxonomy" id="9258"/>
    <lineage>
        <taxon>Eukaryota</taxon>
        <taxon>Metazoa</taxon>
        <taxon>Chordata</taxon>
        <taxon>Craniata</taxon>
        <taxon>Vertebrata</taxon>
        <taxon>Euteleostomi</taxon>
        <taxon>Mammalia</taxon>
        <taxon>Monotremata</taxon>
        <taxon>Ornithorhynchidae</taxon>
        <taxon>Ornithorhynchus</taxon>
    </lineage>
</organism>
<dbReference type="Gene3D" id="2.40.30.180">
    <property type="entry name" value="Ubiquitin-activating enzyme E1, FCCH domain"/>
    <property type="match status" value="1"/>
</dbReference>
<dbReference type="SMART" id="SM00985">
    <property type="entry name" value="UBA_e1_C"/>
    <property type="match status" value="1"/>
</dbReference>
<dbReference type="NCBIfam" id="TIGR01408">
    <property type="entry name" value="Ube1"/>
    <property type="match status" value="1"/>
</dbReference>
<dbReference type="InterPro" id="IPR018965">
    <property type="entry name" value="Ub-activating_enz_E1_C"/>
</dbReference>
<dbReference type="PANTHER" id="PTHR10953:SF143">
    <property type="entry name" value="UBIQUITIN-LIKE MODIFIER-ACTIVATING ENZYME 7"/>
    <property type="match status" value="1"/>
</dbReference>
<evidence type="ECO:0000256" key="3">
    <source>
        <dbReference type="ARBA" id="ARBA00022598"/>
    </source>
</evidence>
<dbReference type="Ensembl" id="ENSOANT00000020012.2">
    <property type="protein sequence ID" value="ENSOANP00000020009.2"/>
    <property type="gene ID" value="ENSOANG00000012650.4"/>
</dbReference>
<dbReference type="GO" id="GO:0019782">
    <property type="term" value="F:ISG15 activating enzyme activity"/>
    <property type="evidence" value="ECO:0000318"/>
    <property type="project" value="GO_Central"/>
</dbReference>
<reference evidence="11" key="2">
    <citation type="submission" date="2025-08" db="UniProtKB">
        <authorList>
            <consortium name="Ensembl"/>
        </authorList>
    </citation>
    <scope>IDENTIFICATION</scope>
    <source>
        <strain evidence="11">Glennie</strain>
    </source>
</reference>
<dbReference type="RefSeq" id="XP_028908083.1">
    <property type="nucleotide sequence ID" value="XM_029052250.1"/>
</dbReference>
<dbReference type="GO" id="GO:0006974">
    <property type="term" value="P:DNA damage response"/>
    <property type="evidence" value="ECO:0000318"/>
    <property type="project" value="GO_Central"/>
</dbReference>
<feature type="active site" description="Glycyl thioester intermediate" evidence="8">
    <location>
        <position position="587"/>
    </location>
</feature>
<gene>
    <name evidence="11" type="primary">UBA7</name>
</gene>
<dbReference type="InterPro" id="IPR000594">
    <property type="entry name" value="ThiF_NAD_FAD-bd"/>
</dbReference>
<dbReference type="InParanoid" id="F7BTM7"/>
<reference evidence="11 12" key="1">
    <citation type="journal article" date="2008" name="Nature">
        <title>Genome analysis of the platypus reveals unique signatures of evolution.</title>
        <authorList>
            <person name="Warren W.C."/>
            <person name="Hillier L.W."/>
            <person name="Marshall Graves J.A."/>
            <person name="Birney E."/>
            <person name="Ponting C.P."/>
            <person name="Grutzner F."/>
            <person name="Belov K."/>
            <person name="Miller W."/>
            <person name="Clarke L."/>
            <person name="Chinwalla A.T."/>
            <person name="Yang S.P."/>
            <person name="Heger A."/>
            <person name="Locke D.P."/>
            <person name="Miethke P."/>
            <person name="Waters P.D."/>
            <person name="Veyrunes F."/>
            <person name="Fulton L."/>
            <person name="Fulton B."/>
            <person name="Graves T."/>
            <person name="Wallis J."/>
            <person name="Puente X.S."/>
            <person name="Lopez-Otin C."/>
            <person name="Ordonez G.R."/>
            <person name="Eichler E.E."/>
            <person name="Chen L."/>
            <person name="Cheng Z."/>
            <person name="Deakin J.E."/>
            <person name="Alsop A."/>
            <person name="Thompson K."/>
            <person name="Kirby P."/>
            <person name="Papenfuss A.T."/>
            <person name="Wakefield M.J."/>
            <person name="Olender T."/>
            <person name="Lancet D."/>
            <person name="Huttley G.A."/>
            <person name="Smit A.F."/>
            <person name="Pask A."/>
            <person name="Temple-Smith P."/>
            <person name="Batzer M.A."/>
            <person name="Walker J.A."/>
            <person name="Konkel M.K."/>
            <person name="Harris R.S."/>
            <person name="Whittington C.M."/>
            <person name="Wong E.S."/>
            <person name="Gemmell N.J."/>
            <person name="Buschiazzo E."/>
            <person name="Vargas Jentzsch I.M."/>
            <person name="Merkel A."/>
            <person name="Schmitz J."/>
            <person name="Zemann A."/>
            <person name="Churakov G."/>
            <person name="Kriegs J.O."/>
            <person name="Brosius J."/>
            <person name="Murchison E.P."/>
            <person name="Sachidanandam R."/>
            <person name="Smith C."/>
            <person name="Hannon G.J."/>
            <person name="Tsend-Ayush E."/>
            <person name="McMillan D."/>
            <person name="Attenborough R."/>
            <person name="Rens W."/>
            <person name="Ferguson-Smith M."/>
            <person name="Lefevre C.M."/>
            <person name="Sharp J.A."/>
            <person name="Nicholas K.R."/>
            <person name="Ray D.A."/>
            <person name="Kube M."/>
            <person name="Reinhardt R."/>
            <person name="Pringle T.H."/>
            <person name="Taylor J."/>
            <person name="Jones R.C."/>
            <person name="Nixon B."/>
            <person name="Dacheux J.L."/>
            <person name="Niwa H."/>
            <person name="Sekita Y."/>
            <person name="Huang X."/>
            <person name="Stark A."/>
            <person name="Kheradpour P."/>
            <person name="Kellis M."/>
            <person name="Flicek P."/>
            <person name="Chen Y."/>
            <person name="Webber C."/>
            <person name="Hardison R."/>
            <person name="Nelson J."/>
            <person name="Hallsworth-Pepin K."/>
            <person name="Delehaunty K."/>
            <person name="Markovic C."/>
            <person name="Minx P."/>
            <person name="Feng Y."/>
            <person name="Kremitzki C."/>
            <person name="Mitreva M."/>
            <person name="Glasscock J."/>
            <person name="Wylie T."/>
            <person name="Wohldmann P."/>
            <person name="Thiru P."/>
            <person name="Nhan M.N."/>
            <person name="Pohl C.S."/>
            <person name="Smith S.M."/>
            <person name="Hou S."/>
            <person name="Nefedov M."/>
            <person name="de Jong P.J."/>
            <person name="Renfree M.B."/>
            <person name="Mardis E.R."/>
            <person name="Wilson R.K."/>
        </authorList>
    </citation>
    <scope>NUCLEOTIDE SEQUENCE [LARGE SCALE GENOMIC DNA]</scope>
    <source>
        <strain evidence="11 12">Glennie</strain>
    </source>
</reference>
<dbReference type="Gene3D" id="3.40.50.12550">
    <property type="entry name" value="Ubiquitin-activating enzyme E1, inactive adenylation domain, subdomain 2"/>
    <property type="match status" value="1"/>
</dbReference>
<dbReference type="GO" id="GO:0045087">
    <property type="term" value="P:innate immune response"/>
    <property type="evidence" value="ECO:0000318"/>
    <property type="project" value="GO_Central"/>
</dbReference>
<dbReference type="GeneTree" id="ENSGT00940000161447"/>
<dbReference type="UniPathway" id="UPA00143"/>
<dbReference type="InterPro" id="IPR042302">
    <property type="entry name" value="E1_FCCH_sf"/>
</dbReference>
<evidence type="ECO:0000313" key="11">
    <source>
        <dbReference type="Ensembl" id="ENSOANP00000020009.2"/>
    </source>
</evidence>
<dbReference type="FunFam" id="3.50.50.80:FF:000001">
    <property type="entry name" value="ubiquitin-like modifier-activating enzyme 1"/>
    <property type="match status" value="1"/>
</dbReference>
<keyword evidence="4 9" id="KW-0547">Nucleotide-binding</keyword>
<dbReference type="InterPro" id="IPR033127">
    <property type="entry name" value="UBQ-activ_enz_E1_Cys_AS"/>
</dbReference>
<evidence type="ECO:0000256" key="8">
    <source>
        <dbReference type="PROSITE-ProRule" id="PRU10132"/>
    </source>
</evidence>
<dbReference type="Proteomes" id="UP000002279">
    <property type="component" value="Chromosome X1"/>
</dbReference>
<sequence length="1015" mass="113712">MSVPGTSQGIDEELYSRQLYVLGTAAMLRLQDTTVLVSGMRGLGAEIAKNLALAGVGSLTVHDPNPVRWTDLSSQFFLSEKDLGKNRAEVSQPHLAQLNSFVPIRIHTEPLTEAFLRGFQVVVLTDSTLEEQLWVGSFCHKHGVRFLVADARGLVGQLFCDFGEDFTIQDPTEAEPVSAPIQHISQGSPGLVTLCNGQPHDFQDGDWVTFSGIRGMMELNGCAPQPIHLLDEWTLEIGDTMTFTPYLSGGIVTEVKKPQICSYEPLHRALDQPRILASSPKANEEAHCLHQAFRALHHYEKQTGHPPRPWNLVEANEVVALTQKLTPQEQPLDDALVRKFALCCAGDLSPIDSILGGIAAQEVLKAASGKFRPLNQWLYINALECLPEDGEPPPSPEDCAPLDSRYDGQRAVFGTDFQKKLGRQCYFLVGAGAIGCELLKSFAMLGLGAGPGGGITVTDMDSIERSNLCRQFLFRPQDVSKPKAEVAAAAARQLNPRLAVTPHVHRVGPDTESIFGDDFFSGLHGVATALDNFEGRQYVADRCVHYLKPMLESGTQGTRGSAGVYLPFLTQRYRAPVVNTSPTFPVCTLRHFPSAIEHTLQWARDEFEGLFRQPAETVHRYLREPSFLETLEGAQALTLLESLYSSLTHRPQDWRDCVSWARRLWQLHYHDGIRQLLLHFPPEKMSQDGVPFWSGTKRCPQPLDFDHRNPTHLDYILAAANLYAQVYGLSGSKNRDALQALLRELSVPAFQPRADAQIFASDQEMEQQAPEDFSTEQEKRLQELRGALEKQQETFLHASPMKPLLFEKDDDSNFHMDFIVAASNLRAENYGIPPANRSKSKFITGQIIPAIATTTAVVAGLVCLELYKVVWGHQRLSSYRNNYLHLAEPRFSRYVPTAPVIQRYRHLEWTCWDRLTVPTPPPGQPEMTLQDLLDHIWAEHRLKVTMLLLGSAWLYSRGWPEAKRSRHLSQRVTELVRRVTGRALEPRSRVLVLEVGCEEEEEDATFPPLHYCLRE</sequence>
<dbReference type="STRING" id="9258.ENSOANP00000020009"/>
<evidence type="ECO:0000256" key="7">
    <source>
        <dbReference type="ARBA" id="ARBA00030371"/>
    </source>
</evidence>
<dbReference type="PANTHER" id="PTHR10953">
    <property type="entry name" value="UBIQUITIN-ACTIVATING ENZYME E1"/>
    <property type="match status" value="1"/>
</dbReference>
<dbReference type="Pfam" id="PF09358">
    <property type="entry name" value="E1_UFD"/>
    <property type="match status" value="1"/>
</dbReference>
<keyword evidence="3 9" id="KW-0436">Ligase</keyword>
<dbReference type="InterPro" id="IPR019572">
    <property type="entry name" value="UBA_E1_SCCH"/>
</dbReference>
<comment type="pathway">
    <text evidence="1">Protein modification; protein ubiquitination.</text>
</comment>
<dbReference type="Bgee" id="ENSOANG00000012650">
    <property type="expression patterns" value="Expressed in liver and 7 other cell types or tissues"/>
</dbReference>
<dbReference type="InterPro" id="IPR042449">
    <property type="entry name" value="Ub-E1_IAD_1"/>
</dbReference>
<dbReference type="GO" id="GO:0032020">
    <property type="term" value="P:ISG15-protein conjugation"/>
    <property type="evidence" value="ECO:0000318"/>
    <property type="project" value="GO_Central"/>
</dbReference>
<name>F7BTM7_ORNAN</name>
<dbReference type="GO" id="GO:0005737">
    <property type="term" value="C:cytoplasm"/>
    <property type="evidence" value="ECO:0000318"/>
    <property type="project" value="GO_Central"/>
</dbReference>
<evidence type="ECO:0000313" key="12">
    <source>
        <dbReference type="Proteomes" id="UP000002279"/>
    </source>
</evidence>
<dbReference type="Pfam" id="PF00899">
    <property type="entry name" value="ThiF"/>
    <property type="match status" value="2"/>
</dbReference>
<dbReference type="CTD" id="7318"/>
<dbReference type="AlphaFoldDB" id="F7BTM7"/>
<accession>F7BTM7</accession>
<dbReference type="GeneID" id="100092397"/>
<dbReference type="GO" id="GO:0016567">
    <property type="term" value="P:protein ubiquitination"/>
    <property type="evidence" value="ECO:0007669"/>
    <property type="project" value="UniProtKB-UniPathway"/>
</dbReference>
<dbReference type="InterPro" id="IPR042063">
    <property type="entry name" value="Ubi_acti_E1_SCCH"/>
</dbReference>
<keyword evidence="12" id="KW-1185">Reference proteome</keyword>
<dbReference type="Gene3D" id="1.10.10.2660">
    <property type="entry name" value="Ubiquitin-activating enzyme E1, SCCH domain"/>
    <property type="match status" value="1"/>
</dbReference>
<dbReference type="FunCoup" id="F7BTM7">
    <property type="interactions" value="474"/>
</dbReference>
<evidence type="ECO:0000256" key="1">
    <source>
        <dbReference type="ARBA" id="ARBA00004906"/>
    </source>
</evidence>
<keyword evidence="6 9" id="KW-0067">ATP-binding</keyword>
<dbReference type="FunFam" id="1.10.10.2660:FF:000001">
    <property type="entry name" value="Ubiquitin-activating enzyme E1 1"/>
    <property type="match status" value="1"/>
</dbReference>
<proteinExistence type="inferred from homology"/>